<dbReference type="EMBL" id="JACIFO010000005">
    <property type="protein sequence ID" value="MBB4119079.1"/>
    <property type="molecule type" value="Genomic_DNA"/>
</dbReference>
<dbReference type="InterPro" id="IPR026569">
    <property type="entry name" value="Ribosomal_bL28"/>
</dbReference>
<evidence type="ECO:0000313" key="6">
    <source>
        <dbReference type="EMBL" id="MBB4119079.1"/>
    </source>
</evidence>
<sequence>MSRVCELTGKKAMVGNNVSHAMNKTKRKFNANLVKKRFYIPEEDKWITLKVSTSAIKNINKKGISAVLKEAREKGFLKK</sequence>
<dbReference type="InterPro" id="IPR001383">
    <property type="entry name" value="Ribosomal_bL28_bact-type"/>
</dbReference>
<evidence type="ECO:0000256" key="5">
    <source>
        <dbReference type="HAMAP-Rule" id="MF_00373"/>
    </source>
</evidence>
<organism evidence="6 7">
    <name type="scientific">Mesonia hippocampi</name>
    <dbReference type="NCBI Taxonomy" id="1628250"/>
    <lineage>
        <taxon>Bacteria</taxon>
        <taxon>Pseudomonadati</taxon>
        <taxon>Bacteroidota</taxon>
        <taxon>Flavobacteriia</taxon>
        <taxon>Flavobacteriales</taxon>
        <taxon>Flavobacteriaceae</taxon>
        <taxon>Mesonia</taxon>
    </lineage>
</organism>
<keyword evidence="2 5" id="KW-0689">Ribosomal protein</keyword>
<comment type="caution">
    <text evidence="6">The sequence shown here is derived from an EMBL/GenBank/DDBJ whole genome shotgun (WGS) entry which is preliminary data.</text>
</comment>
<evidence type="ECO:0000256" key="4">
    <source>
        <dbReference type="ARBA" id="ARBA00035174"/>
    </source>
</evidence>
<gene>
    <name evidence="5" type="primary">rpmB</name>
    <name evidence="6" type="ORF">GGR32_001375</name>
</gene>
<proteinExistence type="inferred from homology"/>
<dbReference type="NCBIfam" id="TIGR00009">
    <property type="entry name" value="L28"/>
    <property type="match status" value="1"/>
</dbReference>
<evidence type="ECO:0000313" key="7">
    <source>
        <dbReference type="Proteomes" id="UP000553034"/>
    </source>
</evidence>
<dbReference type="GO" id="GO:0006412">
    <property type="term" value="P:translation"/>
    <property type="evidence" value="ECO:0007669"/>
    <property type="project" value="UniProtKB-UniRule"/>
</dbReference>
<dbReference type="PANTHER" id="PTHR13528">
    <property type="entry name" value="39S RIBOSOMAL PROTEIN L28, MITOCHONDRIAL"/>
    <property type="match status" value="1"/>
</dbReference>
<accession>A0A840EL33</accession>
<dbReference type="RefSeq" id="WP_183477439.1">
    <property type="nucleotide sequence ID" value="NZ_JACIFO010000005.1"/>
</dbReference>
<name>A0A840EL33_9FLAO</name>
<dbReference type="AlphaFoldDB" id="A0A840EL33"/>
<dbReference type="FunFam" id="2.30.170.40:FF:000001">
    <property type="entry name" value="50S ribosomal protein L28"/>
    <property type="match status" value="1"/>
</dbReference>
<dbReference type="PANTHER" id="PTHR13528:SF2">
    <property type="entry name" value="LARGE RIBOSOMAL SUBUNIT PROTEIN BL28M"/>
    <property type="match status" value="1"/>
</dbReference>
<dbReference type="GO" id="GO:0003735">
    <property type="term" value="F:structural constituent of ribosome"/>
    <property type="evidence" value="ECO:0007669"/>
    <property type="project" value="InterPro"/>
</dbReference>
<comment type="similarity">
    <text evidence="1 5">Belongs to the bacterial ribosomal protein bL28 family.</text>
</comment>
<dbReference type="SUPFAM" id="SSF143800">
    <property type="entry name" value="L28p-like"/>
    <property type="match status" value="1"/>
</dbReference>
<dbReference type="HAMAP" id="MF_00373">
    <property type="entry name" value="Ribosomal_bL28"/>
    <property type="match status" value="1"/>
</dbReference>
<evidence type="ECO:0000256" key="3">
    <source>
        <dbReference type="ARBA" id="ARBA00023274"/>
    </source>
</evidence>
<dbReference type="GO" id="GO:1990904">
    <property type="term" value="C:ribonucleoprotein complex"/>
    <property type="evidence" value="ECO:0007669"/>
    <property type="project" value="UniProtKB-KW"/>
</dbReference>
<keyword evidence="3 5" id="KW-0687">Ribonucleoprotein</keyword>
<reference evidence="6 7" key="1">
    <citation type="submission" date="2020-08" db="EMBL/GenBank/DDBJ databases">
        <title>Genomic Encyclopedia of Type Strains, Phase IV (KMG-IV): sequencing the most valuable type-strain genomes for metagenomic binning, comparative biology and taxonomic classification.</title>
        <authorList>
            <person name="Goeker M."/>
        </authorList>
    </citation>
    <scope>NUCLEOTIDE SEQUENCE [LARGE SCALE GENOMIC DNA]</scope>
    <source>
        <strain evidence="6 7">DSM 29568</strain>
    </source>
</reference>
<dbReference type="Pfam" id="PF00830">
    <property type="entry name" value="Ribosomal_L28"/>
    <property type="match status" value="1"/>
</dbReference>
<evidence type="ECO:0000256" key="1">
    <source>
        <dbReference type="ARBA" id="ARBA00008760"/>
    </source>
</evidence>
<protein>
    <recommendedName>
        <fullName evidence="4 5">Large ribosomal subunit protein bL28</fullName>
    </recommendedName>
</protein>
<dbReference type="InterPro" id="IPR034704">
    <property type="entry name" value="Ribosomal_bL28/bL31-like_sf"/>
</dbReference>
<dbReference type="GO" id="GO:0005840">
    <property type="term" value="C:ribosome"/>
    <property type="evidence" value="ECO:0007669"/>
    <property type="project" value="UniProtKB-KW"/>
</dbReference>
<dbReference type="Proteomes" id="UP000553034">
    <property type="component" value="Unassembled WGS sequence"/>
</dbReference>
<dbReference type="Gene3D" id="2.30.170.40">
    <property type="entry name" value="Ribosomal protein L28/L24"/>
    <property type="match status" value="1"/>
</dbReference>
<keyword evidence="7" id="KW-1185">Reference proteome</keyword>
<dbReference type="InterPro" id="IPR037147">
    <property type="entry name" value="Ribosomal_bL28_sf"/>
</dbReference>
<evidence type="ECO:0000256" key="2">
    <source>
        <dbReference type="ARBA" id="ARBA00022980"/>
    </source>
</evidence>